<accession>A0ACB6RIF5</accession>
<name>A0ACB6RIF5_9PLEO</name>
<evidence type="ECO:0000313" key="2">
    <source>
        <dbReference type="Proteomes" id="UP000799754"/>
    </source>
</evidence>
<gene>
    <name evidence="1" type="ORF">BU25DRAFT_495776</name>
</gene>
<dbReference type="Proteomes" id="UP000799754">
    <property type="component" value="Unassembled WGS sequence"/>
</dbReference>
<keyword evidence="2" id="KW-1185">Reference proteome</keyword>
<proteinExistence type="predicted"/>
<dbReference type="EMBL" id="MU006755">
    <property type="protein sequence ID" value="KAF2621467.1"/>
    <property type="molecule type" value="Genomic_DNA"/>
</dbReference>
<evidence type="ECO:0000313" key="1">
    <source>
        <dbReference type="EMBL" id="KAF2621467.1"/>
    </source>
</evidence>
<organism evidence="1 2">
    <name type="scientific">Macroventuria anomochaeta</name>
    <dbReference type="NCBI Taxonomy" id="301207"/>
    <lineage>
        <taxon>Eukaryota</taxon>
        <taxon>Fungi</taxon>
        <taxon>Dikarya</taxon>
        <taxon>Ascomycota</taxon>
        <taxon>Pezizomycotina</taxon>
        <taxon>Dothideomycetes</taxon>
        <taxon>Pleosporomycetidae</taxon>
        <taxon>Pleosporales</taxon>
        <taxon>Pleosporineae</taxon>
        <taxon>Didymellaceae</taxon>
        <taxon>Macroventuria</taxon>
    </lineage>
</organism>
<reference evidence="1" key="1">
    <citation type="journal article" date="2020" name="Stud. Mycol.">
        <title>101 Dothideomycetes genomes: a test case for predicting lifestyles and emergence of pathogens.</title>
        <authorList>
            <person name="Haridas S."/>
            <person name="Albert R."/>
            <person name="Binder M."/>
            <person name="Bloem J."/>
            <person name="Labutti K."/>
            <person name="Salamov A."/>
            <person name="Andreopoulos B."/>
            <person name="Baker S."/>
            <person name="Barry K."/>
            <person name="Bills G."/>
            <person name="Bluhm B."/>
            <person name="Cannon C."/>
            <person name="Castanera R."/>
            <person name="Culley D."/>
            <person name="Daum C."/>
            <person name="Ezra D."/>
            <person name="Gonzalez J."/>
            <person name="Henrissat B."/>
            <person name="Kuo A."/>
            <person name="Liang C."/>
            <person name="Lipzen A."/>
            <person name="Lutzoni F."/>
            <person name="Magnuson J."/>
            <person name="Mondo S."/>
            <person name="Nolan M."/>
            <person name="Ohm R."/>
            <person name="Pangilinan J."/>
            <person name="Park H.-J."/>
            <person name="Ramirez L."/>
            <person name="Alfaro M."/>
            <person name="Sun H."/>
            <person name="Tritt A."/>
            <person name="Yoshinaga Y."/>
            <person name="Zwiers L.-H."/>
            <person name="Turgeon B."/>
            <person name="Goodwin S."/>
            <person name="Spatafora J."/>
            <person name="Crous P."/>
            <person name="Grigoriev I."/>
        </authorList>
    </citation>
    <scope>NUCLEOTIDE SEQUENCE</scope>
    <source>
        <strain evidence="1">CBS 525.71</strain>
    </source>
</reference>
<sequence length="83" mass="9232">MKAFVVLAVAVRHASSYLVPCSENDWQQYKEWNNPLPARQSSAWSSWAEAHGSQLSAAQLAIEHFAEAETTYSVPARITETLP</sequence>
<comment type="caution">
    <text evidence="1">The sequence shown here is derived from an EMBL/GenBank/DDBJ whole genome shotgun (WGS) entry which is preliminary data.</text>
</comment>
<protein>
    <submittedName>
        <fullName evidence="1">Uncharacterized protein</fullName>
    </submittedName>
</protein>